<dbReference type="EMBL" id="JAPDDT010000001">
    <property type="protein sequence ID" value="MCW1921029.1"/>
    <property type="molecule type" value="Genomic_DNA"/>
</dbReference>
<feature type="transmembrane region" description="Helical" evidence="1">
    <location>
        <begin position="188"/>
        <end position="207"/>
    </location>
</feature>
<dbReference type="RefSeq" id="WP_264485138.1">
    <property type="nucleotide sequence ID" value="NZ_JAPDDT010000001.1"/>
</dbReference>
<keyword evidence="1" id="KW-0812">Transmembrane</keyword>
<proteinExistence type="predicted"/>
<accession>A0ABT3GBM6</accession>
<feature type="transmembrane region" description="Helical" evidence="1">
    <location>
        <begin position="20"/>
        <end position="38"/>
    </location>
</feature>
<protein>
    <submittedName>
        <fullName evidence="2">ABC transporter permease</fullName>
    </submittedName>
</protein>
<gene>
    <name evidence="2" type="ORF">OKA05_00590</name>
</gene>
<keyword evidence="1" id="KW-0472">Membrane</keyword>
<reference evidence="2 3" key="1">
    <citation type="submission" date="2022-10" db="EMBL/GenBank/DDBJ databases">
        <title>Luteolibacter arcticus strain CCTCC AB 2014275, whole genome shotgun sequencing project.</title>
        <authorList>
            <person name="Zhao G."/>
            <person name="Shen L."/>
        </authorList>
    </citation>
    <scope>NUCLEOTIDE SEQUENCE [LARGE SCALE GENOMIC DNA]</scope>
    <source>
        <strain evidence="2 3">CCTCC AB 2014275</strain>
    </source>
</reference>
<evidence type="ECO:0000313" key="2">
    <source>
        <dbReference type="EMBL" id="MCW1921029.1"/>
    </source>
</evidence>
<sequence>MRAALAILWDSFRLLRARRLFWVALGISMLVALLYASIGFNDKGMSVGFGWKQIDNEILKAGKPEAAAFYTMLFTDIIARFWLAWFAVALALLSTANIFPEFLAEGSIGLSVSKPVGRIRLFLLKYLGGLLFVAMQVGLFTLIVFLSLGLRLGEWNFTLFWAVPVVTFVFSLVYVVAVWIGVWSKSTLAALLAAGVVWGISLLGQWTESFLYKSAYLIPEVGMKVDYQTGEVTSGEKVEASPGMITAHRTAKSFASFLPKTRDCTLYLKRLIRFPERDSLLSGVTFDMLLTGQMPDPTMTGAMRRMEDRHSAWYVFGTSAAFELVFLSLAGWIFVRRDY</sequence>
<keyword evidence="1" id="KW-1133">Transmembrane helix</keyword>
<feature type="transmembrane region" description="Helical" evidence="1">
    <location>
        <begin position="82"/>
        <end position="103"/>
    </location>
</feature>
<feature type="transmembrane region" description="Helical" evidence="1">
    <location>
        <begin position="123"/>
        <end position="147"/>
    </location>
</feature>
<comment type="caution">
    <text evidence="2">The sequence shown here is derived from an EMBL/GenBank/DDBJ whole genome shotgun (WGS) entry which is preliminary data.</text>
</comment>
<evidence type="ECO:0000313" key="3">
    <source>
        <dbReference type="Proteomes" id="UP001320876"/>
    </source>
</evidence>
<name>A0ABT3GBM6_9BACT</name>
<keyword evidence="3" id="KW-1185">Reference proteome</keyword>
<organism evidence="2 3">
    <name type="scientific">Luteolibacter arcticus</name>
    <dbReference type="NCBI Taxonomy" id="1581411"/>
    <lineage>
        <taxon>Bacteria</taxon>
        <taxon>Pseudomonadati</taxon>
        <taxon>Verrucomicrobiota</taxon>
        <taxon>Verrucomicrobiia</taxon>
        <taxon>Verrucomicrobiales</taxon>
        <taxon>Verrucomicrobiaceae</taxon>
        <taxon>Luteolibacter</taxon>
    </lineage>
</organism>
<evidence type="ECO:0000256" key="1">
    <source>
        <dbReference type="SAM" id="Phobius"/>
    </source>
</evidence>
<feature type="transmembrane region" description="Helical" evidence="1">
    <location>
        <begin position="313"/>
        <end position="335"/>
    </location>
</feature>
<dbReference type="Proteomes" id="UP001320876">
    <property type="component" value="Unassembled WGS sequence"/>
</dbReference>
<feature type="transmembrane region" description="Helical" evidence="1">
    <location>
        <begin position="159"/>
        <end position="181"/>
    </location>
</feature>